<gene>
    <name evidence="4" type="ORF">EI16_01430</name>
</gene>
<dbReference type="GO" id="GO:0016209">
    <property type="term" value="F:antioxidant activity"/>
    <property type="evidence" value="ECO:0007669"/>
    <property type="project" value="InterPro"/>
</dbReference>
<dbReference type="InterPro" id="IPR000866">
    <property type="entry name" value="AhpC/TSA"/>
</dbReference>
<dbReference type="AlphaFoldDB" id="A0A066ZXB3"/>
<comment type="caution">
    <text evidence="4">The sequence shown here is derived from an EMBL/GenBank/DDBJ whole genome shotgun (WGS) entry which is preliminary data.</text>
</comment>
<keyword evidence="5" id="KW-1185">Reference proteome</keyword>
<accession>A0A066ZXB3</accession>
<evidence type="ECO:0000256" key="2">
    <source>
        <dbReference type="SAM" id="SignalP"/>
    </source>
</evidence>
<dbReference type="PROSITE" id="PS00194">
    <property type="entry name" value="THIOREDOXIN_1"/>
    <property type="match status" value="1"/>
</dbReference>
<dbReference type="InterPro" id="IPR017937">
    <property type="entry name" value="Thioredoxin_CS"/>
</dbReference>
<dbReference type="CDD" id="cd02966">
    <property type="entry name" value="TlpA_like_family"/>
    <property type="match status" value="1"/>
</dbReference>
<evidence type="ECO:0000313" key="5">
    <source>
        <dbReference type="Proteomes" id="UP000027341"/>
    </source>
</evidence>
<dbReference type="Pfam" id="PF00578">
    <property type="entry name" value="AhpC-TSA"/>
    <property type="match status" value="1"/>
</dbReference>
<dbReference type="EMBL" id="JMIU01000001">
    <property type="protein sequence ID" value="KDN95001.1"/>
    <property type="molecule type" value="Genomic_DNA"/>
</dbReference>
<organism evidence="4 5">
    <name type="scientific">Hydrogenovibrio marinus</name>
    <dbReference type="NCBI Taxonomy" id="28885"/>
    <lineage>
        <taxon>Bacteria</taxon>
        <taxon>Pseudomonadati</taxon>
        <taxon>Pseudomonadota</taxon>
        <taxon>Gammaproteobacteria</taxon>
        <taxon>Thiotrichales</taxon>
        <taxon>Piscirickettsiaceae</taxon>
        <taxon>Hydrogenovibrio</taxon>
    </lineage>
</organism>
<dbReference type="PANTHER" id="PTHR42852">
    <property type="entry name" value="THIOL:DISULFIDE INTERCHANGE PROTEIN DSBE"/>
    <property type="match status" value="1"/>
</dbReference>
<sequence>MHGLDSVGLSSFSNASSKYWKKTLSALLLSFGVMALSQTNALAADSSDDPAFVTLDGKEVKLSDYKGKWIIVNYWATWCPPCRMEIPELEMFYEKHKDKDAVVLGVNYETGDVKHVQDFARQQMVSYPIVREKGGANGRSTVFGPLKGLPTTYMVTPKGEVVAARTGMVDQKMLEDFMAKFNEMNSKDKAK</sequence>
<dbReference type="SUPFAM" id="SSF52833">
    <property type="entry name" value="Thioredoxin-like"/>
    <property type="match status" value="1"/>
</dbReference>
<dbReference type="Gene3D" id="3.40.30.10">
    <property type="entry name" value="Glutaredoxin"/>
    <property type="match status" value="1"/>
</dbReference>
<dbReference type="InterPro" id="IPR013766">
    <property type="entry name" value="Thioredoxin_domain"/>
</dbReference>
<proteinExistence type="predicted"/>
<feature type="signal peptide" evidence="2">
    <location>
        <begin position="1"/>
        <end position="43"/>
    </location>
</feature>
<dbReference type="RefSeq" id="WP_051622950.1">
    <property type="nucleotide sequence ID" value="NZ_AP020335.1"/>
</dbReference>
<dbReference type="InterPro" id="IPR036249">
    <property type="entry name" value="Thioredoxin-like_sf"/>
</dbReference>
<dbReference type="Proteomes" id="UP000027341">
    <property type="component" value="Unassembled WGS sequence"/>
</dbReference>
<feature type="domain" description="Thioredoxin" evidence="3">
    <location>
        <begin position="41"/>
        <end position="183"/>
    </location>
</feature>
<dbReference type="PROSITE" id="PS51352">
    <property type="entry name" value="THIOREDOXIN_2"/>
    <property type="match status" value="1"/>
</dbReference>
<dbReference type="InterPro" id="IPR050553">
    <property type="entry name" value="Thioredoxin_ResA/DsbE_sf"/>
</dbReference>
<feature type="chain" id="PRO_5001632507" evidence="2">
    <location>
        <begin position="44"/>
        <end position="191"/>
    </location>
</feature>
<keyword evidence="2" id="KW-0732">Signal</keyword>
<name>A0A066ZXB3_HYDMR</name>
<keyword evidence="1" id="KW-0676">Redox-active center</keyword>
<evidence type="ECO:0000313" key="4">
    <source>
        <dbReference type="EMBL" id="KDN95001.1"/>
    </source>
</evidence>
<reference evidence="4 5" key="1">
    <citation type="submission" date="2014-04" db="EMBL/GenBank/DDBJ databases">
        <title>Draft genome sequence of Hydrogenovibrio marinus MH-110, a model organism for aerobic H2 metabolism.</title>
        <authorList>
            <person name="Cha H.J."/>
            <person name="Jo B.H."/>
            <person name="Hwang B.H."/>
        </authorList>
    </citation>
    <scope>NUCLEOTIDE SEQUENCE [LARGE SCALE GENOMIC DNA]</scope>
    <source>
        <strain evidence="4 5">MH-110</strain>
    </source>
</reference>
<protein>
    <submittedName>
        <fullName evidence="4">Thioredoxin</fullName>
    </submittedName>
</protein>
<evidence type="ECO:0000256" key="1">
    <source>
        <dbReference type="ARBA" id="ARBA00023284"/>
    </source>
</evidence>
<dbReference type="STRING" id="28885.EI16_01430"/>
<dbReference type="PANTHER" id="PTHR42852:SF13">
    <property type="entry name" value="PROTEIN DIPZ"/>
    <property type="match status" value="1"/>
</dbReference>
<dbReference type="GO" id="GO:0015036">
    <property type="term" value="F:disulfide oxidoreductase activity"/>
    <property type="evidence" value="ECO:0007669"/>
    <property type="project" value="UniProtKB-ARBA"/>
</dbReference>
<evidence type="ECO:0000259" key="3">
    <source>
        <dbReference type="PROSITE" id="PS51352"/>
    </source>
</evidence>